<accession>A0A8S3UCD0</accession>
<gene>
    <name evidence="2" type="ORF">MEDL_52615</name>
</gene>
<sequence length="407" mass="47965">MDRIYYRDKIQEQLNDKQYYRELNDNMEKKTKRNINKLISKFHCTTEKEVDYLTKFEVKTSNFYGLPKIHKSKEVETAVQQQNCAYIEINSPKDLKFRPIVAGPQCPTHRLSHFIDLILKPLCQYVPSFIRDNFDFLNHLPAEVKEDAILVSFDVTSLYTNIPHKLGLDAVKFWLESYRHIIDQRFSNNFLLEGLKIILDNNTFFFDGKYYLQISGTAMGTKVAPTYATLVMGFLEDKMYQQVESEFDTAFKVNYGKPENPQNQQQKSKNQKQRKPKNFTEQRQRSKTPLRTQWTKNKSQSRSRSRSKNRPKTKNTKPLYSEVVKNRDKKPTSKPNMKRPNLKPNRNQTPNNRNKSLPSKNKNVDKNDVERRTKRIHFLGVGRNKTAYQIEERSETNLKQVTGSTQK</sequence>
<name>A0A8S3UCD0_MYTED</name>
<proteinExistence type="predicted"/>
<evidence type="ECO:0008006" key="4">
    <source>
        <dbReference type="Google" id="ProtNLM"/>
    </source>
</evidence>
<evidence type="ECO:0000313" key="3">
    <source>
        <dbReference type="Proteomes" id="UP000683360"/>
    </source>
</evidence>
<dbReference type="Proteomes" id="UP000683360">
    <property type="component" value="Unassembled WGS sequence"/>
</dbReference>
<reference evidence="2" key="1">
    <citation type="submission" date="2021-03" db="EMBL/GenBank/DDBJ databases">
        <authorList>
            <person name="Bekaert M."/>
        </authorList>
    </citation>
    <scope>NUCLEOTIDE SEQUENCE</scope>
</reference>
<feature type="region of interest" description="Disordered" evidence="1">
    <location>
        <begin position="253"/>
        <end position="372"/>
    </location>
</feature>
<dbReference type="AlphaFoldDB" id="A0A8S3UCD0"/>
<evidence type="ECO:0000256" key="1">
    <source>
        <dbReference type="SAM" id="MobiDB-lite"/>
    </source>
</evidence>
<keyword evidence="3" id="KW-1185">Reference proteome</keyword>
<dbReference type="EMBL" id="CAJPWZ010002555">
    <property type="protein sequence ID" value="CAG2240332.1"/>
    <property type="molecule type" value="Genomic_DNA"/>
</dbReference>
<dbReference type="PANTHER" id="PTHR21301:SF10">
    <property type="entry name" value="REVERSE TRANSCRIPTASE DOMAIN-CONTAINING PROTEIN"/>
    <property type="match status" value="1"/>
</dbReference>
<feature type="compositionally biased region" description="Basic and acidic residues" evidence="1">
    <location>
        <begin position="362"/>
        <end position="371"/>
    </location>
</feature>
<evidence type="ECO:0000313" key="2">
    <source>
        <dbReference type="EMBL" id="CAG2240332.1"/>
    </source>
</evidence>
<dbReference type="PANTHER" id="PTHR21301">
    <property type="entry name" value="REVERSE TRANSCRIPTASE"/>
    <property type="match status" value="1"/>
</dbReference>
<dbReference type="OrthoDB" id="6143960at2759"/>
<feature type="compositionally biased region" description="Basic residues" evidence="1">
    <location>
        <begin position="299"/>
        <end position="315"/>
    </location>
</feature>
<organism evidence="2 3">
    <name type="scientific">Mytilus edulis</name>
    <name type="common">Blue mussel</name>
    <dbReference type="NCBI Taxonomy" id="6550"/>
    <lineage>
        <taxon>Eukaryota</taxon>
        <taxon>Metazoa</taxon>
        <taxon>Spiralia</taxon>
        <taxon>Lophotrochozoa</taxon>
        <taxon>Mollusca</taxon>
        <taxon>Bivalvia</taxon>
        <taxon>Autobranchia</taxon>
        <taxon>Pteriomorphia</taxon>
        <taxon>Mytilida</taxon>
        <taxon>Mytiloidea</taxon>
        <taxon>Mytilidae</taxon>
        <taxon>Mytilinae</taxon>
        <taxon>Mytilus</taxon>
    </lineage>
</organism>
<comment type="caution">
    <text evidence="2">The sequence shown here is derived from an EMBL/GenBank/DDBJ whole genome shotgun (WGS) entry which is preliminary data.</text>
</comment>
<feature type="compositionally biased region" description="Low complexity" evidence="1">
    <location>
        <begin position="257"/>
        <end position="268"/>
    </location>
</feature>
<protein>
    <recommendedName>
        <fullName evidence="4">Reverse transcriptase domain-containing protein</fullName>
    </recommendedName>
</protein>
<feature type="compositionally biased region" description="Polar residues" evidence="1">
    <location>
        <begin position="344"/>
        <end position="361"/>
    </location>
</feature>